<keyword evidence="3 4" id="KW-0964">Secreted</keyword>
<dbReference type="AlphaFoldDB" id="A0A8T0J369"/>
<dbReference type="Proteomes" id="UP000822688">
    <property type="component" value="Chromosome 1"/>
</dbReference>
<evidence type="ECO:0000256" key="2">
    <source>
        <dbReference type="ARBA" id="ARBA00011738"/>
    </source>
</evidence>
<feature type="chain" id="PRO_5035963268" description="Dirigent protein" evidence="4">
    <location>
        <begin position="28"/>
        <end position="186"/>
    </location>
</feature>
<keyword evidence="6" id="KW-1185">Reference proteome</keyword>
<proteinExistence type="inferred from homology"/>
<accession>A0A8T0J369</accession>
<name>A0A8T0J369_CERPU</name>
<evidence type="ECO:0000313" key="6">
    <source>
        <dbReference type="Proteomes" id="UP000822688"/>
    </source>
</evidence>
<sequence length="186" mass="19765">MSHMSARLASILSILFCICNLANPAMAKKLELPGHLKLTFYSHEIWDGPNATLLLAAGTGQGQNNMSATGMGTIYVFDNPLKTGPSNDSKVVGHSSGTAVATTMQPIMTGGLYMTADHIFDKSSKYNGSRITVIGTVLQAHKPYELLVPGGLGYFLGCSGYASVSSVPNITAPAHVCKWDFNLKCH</sequence>
<evidence type="ECO:0000313" key="5">
    <source>
        <dbReference type="EMBL" id="KAG0589985.1"/>
    </source>
</evidence>
<dbReference type="GO" id="GO:0048046">
    <property type="term" value="C:apoplast"/>
    <property type="evidence" value="ECO:0007669"/>
    <property type="project" value="UniProtKB-SubCell"/>
</dbReference>
<comment type="function">
    <text evidence="4">Dirigent proteins impart stereoselectivity on the phenoxy radical-coupling reaction, yielding optically active lignans from two molecules of coniferyl alcohol in the biosynthesis of lignans, flavonolignans, and alkaloids and thus plays a central role in plant secondary metabolism.</text>
</comment>
<organism evidence="5 6">
    <name type="scientific">Ceratodon purpureus</name>
    <name type="common">Fire moss</name>
    <name type="synonym">Dicranum purpureum</name>
    <dbReference type="NCBI Taxonomy" id="3225"/>
    <lineage>
        <taxon>Eukaryota</taxon>
        <taxon>Viridiplantae</taxon>
        <taxon>Streptophyta</taxon>
        <taxon>Embryophyta</taxon>
        <taxon>Bryophyta</taxon>
        <taxon>Bryophytina</taxon>
        <taxon>Bryopsida</taxon>
        <taxon>Dicranidae</taxon>
        <taxon>Pseudoditrichales</taxon>
        <taxon>Ditrichaceae</taxon>
        <taxon>Ceratodon</taxon>
    </lineage>
</organism>
<comment type="similarity">
    <text evidence="1 4">Belongs to the plant dirigent protein family.</text>
</comment>
<evidence type="ECO:0000256" key="4">
    <source>
        <dbReference type="RuleBase" id="RU363099"/>
    </source>
</evidence>
<dbReference type="PANTHER" id="PTHR21495">
    <property type="entry name" value="NUCLEOPORIN-RELATED"/>
    <property type="match status" value="1"/>
</dbReference>
<evidence type="ECO:0000256" key="1">
    <source>
        <dbReference type="ARBA" id="ARBA00010746"/>
    </source>
</evidence>
<dbReference type="InterPro" id="IPR004265">
    <property type="entry name" value="Dirigent"/>
</dbReference>
<dbReference type="EMBL" id="CM026421">
    <property type="protein sequence ID" value="KAG0589985.1"/>
    <property type="molecule type" value="Genomic_DNA"/>
</dbReference>
<comment type="subunit">
    <text evidence="2 4">Homodimer.</text>
</comment>
<feature type="signal peptide" evidence="4">
    <location>
        <begin position="1"/>
        <end position="27"/>
    </location>
</feature>
<dbReference type="InterPro" id="IPR044859">
    <property type="entry name" value="Allene_oxi_cyc_Dirigent"/>
</dbReference>
<evidence type="ECO:0000256" key="3">
    <source>
        <dbReference type="ARBA" id="ARBA00022525"/>
    </source>
</evidence>
<comment type="caution">
    <text evidence="5">The sequence shown here is derived from an EMBL/GenBank/DDBJ whole genome shotgun (WGS) entry which is preliminary data.</text>
</comment>
<reference evidence="5" key="1">
    <citation type="submission" date="2020-06" db="EMBL/GenBank/DDBJ databases">
        <title>WGS assembly of Ceratodon purpureus strain R40.</title>
        <authorList>
            <person name="Carey S.B."/>
            <person name="Jenkins J."/>
            <person name="Shu S."/>
            <person name="Lovell J.T."/>
            <person name="Sreedasyam A."/>
            <person name="Maumus F."/>
            <person name="Tiley G.P."/>
            <person name="Fernandez-Pozo N."/>
            <person name="Barry K."/>
            <person name="Chen C."/>
            <person name="Wang M."/>
            <person name="Lipzen A."/>
            <person name="Daum C."/>
            <person name="Saski C.A."/>
            <person name="Payton A.C."/>
            <person name="Mcbreen J.C."/>
            <person name="Conrad R.E."/>
            <person name="Kollar L.M."/>
            <person name="Olsson S."/>
            <person name="Huttunen S."/>
            <person name="Landis J.B."/>
            <person name="Wickett N.J."/>
            <person name="Johnson M.G."/>
            <person name="Rensing S.A."/>
            <person name="Grimwood J."/>
            <person name="Schmutz J."/>
            <person name="Mcdaniel S.F."/>
        </authorList>
    </citation>
    <scope>NUCLEOTIDE SEQUENCE</scope>
    <source>
        <strain evidence="5">R40</strain>
    </source>
</reference>
<keyword evidence="4" id="KW-0732">Signal</keyword>
<dbReference type="Gene3D" id="2.40.480.10">
    <property type="entry name" value="Allene oxide cyclase-like"/>
    <property type="match status" value="1"/>
</dbReference>
<comment type="subcellular location">
    <subcellularLocation>
        <location evidence="4">Secreted</location>
        <location evidence="4">Extracellular space</location>
        <location evidence="4">Apoplast</location>
    </subcellularLocation>
</comment>
<dbReference type="Pfam" id="PF03018">
    <property type="entry name" value="Dirigent"/>
    <property type="match status" value="1"/>
</dbReference>
<gene>
    <name evidence="5" type="ORF">KC19_1G061700</name>
</gene>
<keyword evidence="4" id="KW-0052">Apoplast</keyword>
<dbReference type="GO" id="GO:0009699">
    <property type="term" value="P:phenylpropanoid biosynthetic process"/>
    <property type="evidence" value="ECO:0007669"/>
    <property type="project" value="UniProtKB-ARBA"/>
</dbReference>
<protein>
    <recommendedName>
        <fullName evidence="4">Dirigent protein</fullName>
    </recommendedName>
</protein>